<evidence type="ECO:0000313" key="2">
    <source>
        <dbReference type="Proteomes" id="UP001331761"/>
    </source>
</evidence>
<reference evidence="1 2" key="1">
    <citation type="submission" date="2019-10" db="EMBL/GenBank/DDBJ databases">
        <title>Assembly and Annotation for the nematode Trichostrongylus colubriformis.</title>
        <authorList>
            <person name="Martin J."/>
        </authorList>
    </citation>
    <scope>NUCLEOTIDE SEQUENCE [LARGE SCALE GENOMIC DNA]</scope>
    <source>
        <strain evidence="1">G859</strain>
        <tissue evidence="1">Whole worm</tissue>
    </source>
</reference>
<dbReference type="AlphaFoldDB" id="A0AAN8FA64"/>
<proteinExistence type="predicted"/>
<sequence length="122" mass="14247">MEARASVWTNAEMDERINGRKVELTRTDRWRDQGDIFDALWELLGLKREDLAGKVEDIWNNASEMILNAKAAEIGETDPRIMLFEIREMYRNLSLDVRKELKEIYPNIDDVLGGPLGKFCFR</sequence>
<comment type="caution">
    <text evidence="1">The sequence shown here is derived from an EMBL/GenBank/DDBJ whole genome shotgun (WGS) entry which is preliminary data.</text>
</comment>
<organism evidence="1 2">
    <name type="scientific">Trichostrongylus colubriformis</name>
    <name type="common">Black scour worm</name>
    <dbReference type="NCBI Taxonomy" id="6319"/>
    <lineage>
        <taxon>Eukaryota</taxon>
        <taxon>Metazoa</taxon>
        <taxon>Ecdysozoa</taxon>
        <taxon>Nematoda</taxon>
        <taxon>Chromadorea</taxon>
        <taxon>Rhabditida</taxon>
        <taxon>Rhabditina</taxon>
        <taxon>Rhabditomorpha</taxon>
        <taxon>Strongyloidea</taxon>
        <taxon>Trichostrongylidae</taxon>
        <taxon>Trichostrongylus</taxon>
    </lineage>
</organism>
<dbReference type="Proteomes" id="UP001331761">
    <property type="component" value="Unassembled WGS sequence"/>
</dbReference>
<name>A0AAN8FA64_TRICO</name>
<protein>
    <submittedName>
        <fullName evidence="1">Uncharacterized protein</fullName>
    </submittedName>
</protein>
<dbReference type="EMBL" id="WIXE01012476">
    <property type="protein sequence ID" value="KAK5975891.1"/>
    <property type="molecule type" value="Genomic_DNA"/>
</dbReference>
<gene>
    <name evidence="1" type="ORF">GCK32_017745</name>
</gene>
<evidence type="ECO:0000313" key="1">
    <source>
        <dbReference type="EMBL" id="KAK5975891.1"/>
    </source>
</evidence>
<keyword evidence="2" id="KW-1185">Reference proteome</keyword>
<accession>A0AAN8FA64</accession>